<evidence type="ECO:0000256" key="5">
    <source>
        <dbReference type="ARBA" id="ARBA00023040"/>
    </source>
</evidence>
<dbReference type="RefSeq" id="XP_012689511.2">
    <property type="nucleotide sequence ID" value="XM_012834057.2"/>
</dbReference>
<feature type="transmembrane region" description="Helical" evidence="10">
    <location>
        <begin position="280"/>
        <end position="304"/>
    </location>
</feature>
<dbReference type="InterPro" id="IPR000276">
    <property type="entry name" value="GPCR_Rhodpsn"/>
</dbReference>
<keyword evidence="7 9" id="KW-0675">Receptor</keyword>
<dbReference type="Proteomes" id="UP000515152">
    <property type="component" value="Chromosome 8"/>
</dbReference>
<dbReference type="AlphaFoldDB" id="A0A6P3W485"/>
<dbReference type="KEGG" id="char:105905965"/>
<dbReference type="InterPro" id="IPR050569">
    <property type="entry name" value="TAAR"/>
</dbReference>
<keyword evidence="12" id="KW-1185">Reference proteome</keyword>
<feature type="transmembrane region" description="Helical" evidence="10">
    <location>
        <begin position="29"/>
        <end position="53"/>
    </location>
</feature>
<gene>
    <name evidence="13" type="primary">LOC105905965</name>
</gene>
<keyword evidence="8 9" id="KW-0807">Transducer</keyword>
<dbReference type="GO" id="GO:0005886">
    <property type="term" value="C:plasma membrane"/>
    <property type="evidence" value="ECO:0007669"/>
    <property type="project" value="UniProtKB-SubCell"/>
</dbReference>
<dbReference type="SUPFAM" id="SSF81321">
    <property type="entry name" value="Family A G protein-coupled receptor-like"/>
    <property type="match status" value="1"/>
</dbReference>
<feature type="domain" description="G-protein coupled receptors family 1 profile" evidence="11">
    <location>
        <begin position="45"/>
        <end position="301"/>
    </location>
</feature>
<dbReference type="CDD" id="cd15055">
    <property type="entry name" value="7tmA_TAARs"/>
    <property type="match status" value="1"/>
</dbReference>
<evidence type="ECO:0000256" key="4">
    <source>
        <dbReference type="ARBA" id="ARBA00022989"/>
    </source>
</evidence>
<feature type="transmembrane region" description="Helical" evidence="10">
    <location>
        <begin position="248"/>
        <end position="268"/>
    </location>
</feature>
<dbReference type="Gene3D" id="1.20.1070.10">
    <property type="entry name" value="Rhodopsin 7-helix transmembrane proteins"/>
    <property type="match status" value="1"/>
</dbReference>
<keyword evidence="6 10" id="KW-0472">Membrane</keyword>
<evidence type="ECO:0000256" key="2">
    <source>
        <dbReference type="ARBA" id="ARBA00022475"/>
    </source>
</evidence>
<evidence type="ECO:0000259" key="11">
    <source>
        <dbReference type="PROSITE" id="PS50262"/>
    </source>
</evidence>
<dbReference type="PANTHER" id="PTHR24249:SF381">
    <property type="entry name" value="TRACE AMINE ASSOCIATED RECEPTOR 19P-RELATED"/>
    <property type="match status" value="1"/>
</dbReference>
<evidence type="ECO:0000313" key="13">
    <source>
        <dbReference type="RefSeq" id="XP_012689511.2"/>
    </source>
</evidence>
<dbReference type="PRINTS" id="PR00237">
    <property type="entry name" value="GPCRRHODOPSN"/>
</dbReference>
<reference evidence="13" key="1">
    <citation type="submission" date="2025-08" db="UniProtKB">
        <authorList>
            <consortium name="RefSeq"/>
        </authorList>
    </citation>
    <scope>IDENTIFICATION</scope>
</reference>
<dbReference type="InterPro" id="IPR017452">
    <property type="entry name" value="GPCR_Rhodpsn_7TM"/>
</dbReference>
<keyword evidence="3 9" id="KW-0812">Transmembrane</keyword>
<evidence type="ECO:0000256" key="10">
    <source>
        <dbReference type="SAM" id="Phobius"/>
    </source>
</evidence>
<dbReference type="GeneID" id="105905965"/>
<dbReference type="GO" id="GO:0001594">
    <property type="term" value="F:trace-amine receptor activity"/>
    <property type="evidence" value="ECO:0007669"/>
    <property type="project" value="TreeGrafter"/>
</dbReference>
<keyword evidence="4 10" id="KW-1133">Transmembrane helix</keyword>
<name>A0A6P3W485_CLUHA</name>
<comment type="subcellular location">
    <subcellularLocation>
        <location evidence="1">Cell membrane</location>
        <topology evidence="1">Multi-pass membrane protein</topology>
    </subcellularLocation>
</comment>
<proteinExistence type="inferred from homology"/>
<dbReference type="SMART" id="SM01381">
    <property type="entry name" value="7TM_GPCR_Srsx"/>
    <property type="match status" value="1"/>
</dbReference>
<feature type="transmembrane region" description="Helical" evidence="10">
    <location>
        <begin position="102"/>
        <end position="124"/>
    </location>
</feature>
<evidence type="ECO:0000256" key="9">
    <source>
        <dbReference type="RuleBase" id="RU000688"/>
    </source>
</evidence>
<feature type="transmembrane region" description="Helical" evidence="10">
    <location>
        <begin position="65"/>
        <end position="82"/>
    </location>
</feature>
<evidence type="ECO:0000256" key="1">
    <source>
        <dbReference type="ARBA" id="ARBA00004651"/>
    </source>
</evidence>
<feature type="transmembrane region" description="Helical" evidence="10">
    <location>
        <begin position="145"/>
        <end position="165"/>
    </location>
</feature>
<dbReference type="FunFam" id="1.20.1070.10:FF:000279">
    <property type="entry name" value="Trace amine-associated receptor 16f"/>
    <property type="match status" value="1"/>
</dbReference>
<comment type="similarity">
    <text evidence="9">Belongs to the G-protein coupled receptor 1 family.</text>
</comment>
<evidence type="ECO:0000256" key="8">
    <source>
        <dbReference type="ARBA" id="ARBA00023224"/>
    </source>
</evidence>
<dbReference type="Pfam" id="PF00001">
    <property type="entry name" value="7tm_1"/>
    <property type="match status" value="1"/>
</dbReference>
<feature type="transmembrane region" description="Helical" evidence="10">
    <location>
        <begin position="185"/>
        <end position="212"/>
    </location>
</feature>
<protein>
    <submittedName>
        <fullName evidence="13">Trace amine-associated receptor 13c-like</fullName>
    </submittedName>
</protein>
<dbReference type="PROSITE" id="PS00237">
    <property type="entry name" value="G_PROTEIN_RECEP_F1_1"/>
    <property type="match status" value="1"/>
</dbReference>
<evidence type="ECO:0000256" key="6">
    <source>
        <dbReference type="ARBA" id="ARBA00023136"/>
    </source>
</evidence>
<keyword evidence="2" id="KW-1003">Cell membrane</keyword>
<organism evidence="12 13">
    <name type="scientific">Clupea harengus</name>
    <name type="common">Atlantic herring</name>
    <dbReference type="NCBI Taxonomy" id="7950"/>
    <lineage>
        <taxon>Eukaryota</taxon>
        <taxon>Metazoa</taxon>
        <taxon>Chordata</taxon>
        <taxon>Craniata</taxon>
        <taxon>Vertebrata</taxon>
        <taxon>Euteleostomi</taxon>
        <taxon>Actinopterygii</taxon>
        <taxon>Neopterygii</taxon>
        <taxon>Teleostei</taxon>
        <taxon>Clupei</taxon>
        <taxon>Clupeiformes</taxon>
        <taxon>Clupeoidei</taxon>
        <taxon>Clupeidae</taxon>
        <taxon>Clupea</taxon>
    </lineage>
</organism>
<accession>A0A6P3W485</accession>
<evidence type="ECO:0000313" key="12">
    <source>
        <dbReference type="Proteomes" id="UP000515152"/>
    </source>
</evidence>
<dbReference type="OrthoDB" id="10042731at2759"/>
<dbReference type="PROSITE" id="PS50262">
    <property type="entry name" value="G_PROTEIN_RECEP_F1_2"/>
    <property type="match status" value="1"/>
</dbReference>
<keyword evidence="5 9" id="KW-0297">G-protein coupled receptor</keyword>
<evidence type="ECO:0000256" key="3">
    <source>
        <dbReference type="ARBA" id="ARBA00022692"/>
    </source>
</evidence>
<dbReference type="PANTHER" id="PTHR24249">
    <property type="entry name" value="HISTAMINE RECEPTOR-RELATED G-PROTEIN COUPLED RECEPTOR"/>
    <property type="match status" value="1"/>
</dbReference>
<sequence length="335" mass="37609">MDESLAVQYCYPLHNASCSKTVGPTYKYVLMYLIFSVISIVTVFVNLLVIISISHFKQLHTPTNLLILSLAVADLLIGLIVIPVEAIKLTETCWYFGQEFCFIFQCIVYALLSSSVGHLVVIAIDRYVAVSDPLLYIQRITVSKALISISLIWSCSVLYNLVLLYCNRSVHFSGDHRLCHGQCFLYISFEWGMFDIICSFVAPCAVMITLYLRIFQVATYQVSVINSISAGVGYADDTKMPRKSEGKAAKTLGIVVAVYLLCWIPYYLCLLTADASESSAIAITFLTWILYTNSCVNPLIYALFYSWFKTAVRHILTLKIHESSSSFLNLLSEDN</sequence>
<evidence type="ECO:0000256" key="7">
    <source>
        <dbReference type="ARBA" id="ARBA00023170"/>
    </source>
</evidence>